<dbReference type="SUPFAM" id="SSF53850">
    <property type="entry name" value="Periplasmic binding protein-like II"/>
    <property type="match status" value="1"/>
</dbReference>
<comment type="subcellular location">
    <subcellularLocation>
        <location evidence="1">Cell outer membrane</location>
        <topology evidence="1">Peripheral membrane protein</topology>
    </subcellularLocation>
</comment>
<dbReference type="SUPFAM" id="SSF53955">
    <property type="entry name" value="Lysozyme-like"/>
    <property type="match status" value="1"/>
</dbReference>
<name>A0A4S4B024_9RHOO</name>
<keyword evidence="7" id="KW-0456">Lyase</keyword>
<evidence type="ECO:0000313" key="7">
    <source>
        <dbReference type="EMBL" id="THF65809.1"/>
    </source>
</evidence>
<dbReference type="InterPro" id="IPR000189">
    <property type="entry name" value="Transglyc_AS"/>
</dbReference>
<keyword evidence="3" id="KW-0732">Signal</keyword>
<dbReference type="InterPro" id="IPR008258">
    <property type="entry name" value="Transglycosylase_SLT_dom_1"/>
</dbReference>
<comment type="similarity">
    <text evidence="2">Belongs to the transglycosylase Slt family.</text>
</comment>
<dbReference type="EC" id="4.2.2.-" evidence="7"/>
<evidence type="ECO:0000256" key="5">
    <source>
        <dbReference type="SAM" id="MobiDB-lite"/>
    </source>
</evidence>
<dbReference type="Pfam" id="PF01464">
    <property type="entry name" value="SLT"/>
    <property type="match status" value="1"/>
</dbReference>
<dbReference type="InterPro" id="IPR023346">
    <property type="entry name" value="Lysozyme-like_dom_sf"/>
</dbReference>
<keyword evidence="8" id="KW-1185">Reference proteome</keyword>
<dbReference type="Proteomes" id="UP000308430">
    <property type="component" value="Unassembled WGS sequence"/>
</dbReference>
<dbReference type="InterPro" id="IPR001638">
    <property type="entry name" value="Solute-binding_3/MltF_N"/>
</dbReference>
<accession>A0A4S4B024</accession>
<reference evidence="7" key="1">
    <citation type="submission" date="2019-04" db="EMBL/GenBank/DDBJ databases">
        <title>Azoarcus nasutitermitis sp. nov. isolated from termite nest.</title>
        <authorList>
            <person name="Lin S.-Y."/>
            <person name="Hameed A."/>
            <person name="Hsu Y.-H."/>
            <person name="Young C.-C."/>
        </authorList>
    </citation>
    <scope>NUCLEOTIDE SEQUENCE [LARGE SCALE GENOMIC DNA]</scope>
    <source>
        <strain evidence="7">CC-YHH838</strain>
    </source>
</reference>
<proteinExistence type="inferred from homology"/>
<dbReference type="PROSITE" id="PS00922">
    <property type="entry name" value="TRANSGLYCOSYLASE"/>
    <property type="match status" value="1"/>
</dbReference>
<evidence type="ECO:0000256" key="1">
    <source>
        <dbReference type="ARBA" id="ARBA00004339"/>
    </source>
</evidence>
<protein>
    <submittedName>
        <fullName evidence="7">Membrane-bound lytic murein transglycosylase MltF</fullName>
        <ecNumber evidence="7">4.2.2.-</ecNumber>
    </submittedName>
</protein>
<dbReference type="GO" id="GO:0009279">
    <property type="term" value="C:cell outer membrane"/>
    <property type="evidence" value="ECO:0007669"/>
    <property type="project" value="UniProtKB-SubCell"/>
</dbReference>
<organism evidence="7 8">
    <name type="scientific">Pseudothauera nasutitermitis</name>
    <dbReference type="NCBI Taxonomy" id="2565930"/>
    <lineage>
        <taxon>Bacteria</taxon>
        <taxon>Pseudomonadati</taxon>
        <taxon>Pseudomonadota</taxon>
        <taxon>Betaproteobacteria</taxon>
        <taxon>Rhodocyclales</taxon>
        <taxon>Zoogloeaceae</taxon>
        <taxon>Pseudothauera</taxon>
    </lineage>
</organism>
<dbReference type="Gene3D" id="3.40.190.10">
    <property type="entry name" value="Periplasmic binding protein-like II"/>
    <property type="match status" value="2"/>
</dbReference>
<sequence length="501" mass="56340">MQRQPTSTRSFAAEIDPRGCRPARARPQSPRPNRTELLVRLAIAALLASALLAGCTPEEPAQRITNYRELGELRVATRHDAISFRADGESASGFEHDLILLLGERLDVPVSFVVYPDVPRMLAAVMNGEVHMAAAGLARNERLPLKWSAALRDVDYVLVGRDDTPALRAESDFSGRMVSARRGSLVLEKVERLRKREPGLNLHVPVTEGDQTLLEHVAEGRLDLVATDRLHFALAKRIFPDLQVAWDLPLKSEIAWALPLDEHDPLAAEVDAFLRESTGSGLLARVADRYFGHVQRLRDQDINAFLQRTRELLPRYRRHFQEAQARTGIDWRMLAALAYQESQWDPLATSRTGVRGMMMLTAETADRLRVQDRLDARESILGGARYLAMLRDELPDEIHEPDRLWMATAAYNLGMGHLRGARAIARSMERDNTSWWGMKSVLPLLSRPEYASRLKAGAARGGEAVIMTERIRNYYDILSRIEPPYVPPLQPRNIVLGRAAD</sequence>
<dbReference type="PANTHER" id="PTHR35936:SF32">
    <property type="entry name" value="MEMBRANE-BOUND LYTIC MUREIN TRANSGLYCOSYLASE F"/>
    <property type="match status" value="1"/>
</dbReference>
<dbReference type="CDD" id="cd13403">
    <property type="entry name" value="MLTF-like"/>
    <property type="match status" value="1"/>
</dbReference>
<evidence type="ECO:0000256" key="4">
    <source>
        <dbReference type="ARBA" id="ARBA00023237"/>
    </source>
</evidence>
<evidence type="ECO:0000256" key="2">
    <source>
        <dbReference type="ARBA" id="ARBA00007734"/>
    </source>
</evidence>
<evidence type="ECO:0000313" key="8">
    <source>
        <dbReference type="Proteomes" id="UP000308430"/>
    </source>
</evidence>
<dbReference type="GO" id="GO:0009253">
    <property type="term" value="P:peptidoglycan catabolic process"/>
    <property type="evidence" value="ECO:0007669"/>
    <property type="project" value="TreeGrafter"/>
</dbReference>
<dbReference type="GO" id="GO:0008933">
    <property type="term" value="F:peptidoglycan lytic transglycosylase activity"/>
    <property type="evidence" value="ECO:0007669"/>
    <property type="project" value="InterPro"/>
</dbReference>
<gene>
    <name evidence="7" type="primary">mltF</name>
    <name evidence="7" type="ORF">E6C76_09710</name>
</gene>
<feature type="region of interest" description="Disordered" evidence="5">
    <location>
        <begin position="1"/>
        <end position="32"/>
    </location>
</feature>
<evidence type="ECO:0000256" key="3">
    <source>
        <dbReference type="ARBA" id="ARBA00022729"/>
    </source>
</evidence>
<dbReference type="PANTHER" id="PTHR35936">
    <property type="entry name" value="MEMBRANE-BOUND LYTIC MUREIN TRANSGLYCOSYLASE F"/>
    <property type="match status" value="1"/>
</dbReference>
<dbReference type="Pfam" id="PF00497">
    <property type="entry name" value="SBP_bac_3"/>
    <property type="match status" value="1"/>
</dbReference>
<comment type="caution">
    <text evidence="7">The sequence shown here is derived from an EMBL/GenBank/DDBJ whole genome shotgun (WGS) entry which is preliminary data.</text>
</comment>
<dbReference type="CDD" id="cd01009">
    <property type="entry name" value="PBP2_YfhD_N"/>
    <property type="match status" value="1"/>
</dbReference>
<dbReference type="OrthoDB" id="9815002at2"/>
<dbReference type="Gene3D" id="1.10.530.10">
    <property type="match status" value="1"/>
</dbReference>
<dbReference type="AlphaFoldDB" id="A0A4S4B024"/>
<dbReference type="NCBIfam" id="NF008112">
    <property type="entry name" value="PRK10859.1"/>
    <property type="match status" value="1"/>
</dbReference>
<keyword evidence="4" id="KW-0998">Cell outer membrane</keyword>
<evidence type="ECO:0000259" key="6">
    <source>
        <dbReference type="SMART" id="SM00062"/>
    </source>
</evidence>
<feature type="compositionally biased region" description="Polar residues" evidence="5">
    <location>
        <begin position="1"/>
        <end position="10"/>
    </location>
</feature>
<dbReference type="SMART" id="SM00062">
    <property type="entry name" value="PBPb"/>
    <property type="match status" value="1"/>
</dbReference>
<keyword evidence="4" id="KW-0472">Membrane</keyword>
<feature type="domain" description="Solute-binding protein family 3/N-terminal" evidence="6">
    <location>
        <begin position="72"/>
        <end position="294"/>
    </location>
</feature>
<dbReference type="EMBL" id="SSOC01000003">
    <property type="protein sequence ID" value="THF65809.1"/>
    <property type="molecule type" value="Genomic_DNA"/>
</dbReference>